<accession>A0AAN8NI21</accession>
<sequence>MQSPFLLRVELKNSKNICDSLKRKASEVQVEEKHEEGVKEKKEGEDGKKETEIEKKCKSLFVALSRATP</sequence>
<evidence type="ECO:0000313" key="2">
    <source>
        <dbReference type="Proteomes" id="UP001372834"/>
    </source>
</evidence>
<evidence type="ECO:0000313" key="1">
    <source>
        <dbReference type="EMBL" id="KAK6616927.1"/>
    </source>
</evidence>
<dbReference type="EMBL" id="JAWJWE010000046">
    <property type="protein sequence ID" value="KAK6616927.1"/>
    <property type="molecule type" value="Genomic_DNA"/>
</dbReference>
<reference evidence="1 2" key="1">
    <citation type="submission" date="2023-10" db="EMBL/GenBank/DDBJ databases">
        <title>Genomes of two closely related lineages of the louse Polyplax serrata with different host specificities.</title>
        <authorList>
            <person name="Martinu J."/>
            <person name="Tarabai H."/>
            <person name="Stefka J."/>
            <person name="Hypsa V."/>
        </authorList>
    </citation>
    <scope>NUCLEOTIDE SEQUENCE [LARGE SCALE GENOMIC DNA]</scope>
    <source>
        <strain evidence="1">HR10_N</strain>
    </source>
</reference>
<proteinExistence type="predicted"/>
<gene>
    <name evidence="1" type="ORF">RUM43_014897</name>
</gene>
<dbReference type="Proteomes" id="UP001372834">
    <property type="component" value="Unassembled WGS sequence"/>
</dbReference>
<name>A0AAN8NI21_POLSC</name>
<protein>
    <submittedName>
        <fullName evidence="1">Uncharacterized protein</fullName>
    </submittedName>
</protein>
<dbReference type="AlphaFoldDB" id="A0AAN8NI21"/>
<comment type="caution">
    <text evidence="1">The sequence shown here is derived from an EMBL/GenBank/DDBJ whole genome shotgun (WGS) entry which is preliminary data.</text>
</comment>
<organism evidence="1 2">
    <name type="scientific">Polyplax serrata</name>
    <name type="common">Common mouse louse</name>
    <dbReference type="NCBI Taxonomy" id="468196"/>
    <lineage>
        <taxon>Eukaryota</taxon>
        <taxon>Metazoa</taxon>
        <taxon>Ecdysozoa</taxon>
        <taxon>Arthropoda</taxon>
        <taxon>Hexapoda</taxon>
        <taxon>Insecta</taxon>
        <taxon>Pterygota</taxon>
        <taxon>Neoptera</taxon>
        <taxon>Paraneoptera</taxon>
        <taxon>Psocodea</taxon>
        <taxon>Troctomorpha</taxon>
        <taxon>Phthiraptera</taxon>
        <taxon>Anoplura</taxon>
        <taxon>Polyplacidae</taxon>
        <taxon>Polyplax</taxon>
    </lineage>
</organism>